<evidence type="ECO:0000256" key="3">
    <source>
        <dbReference type="ARBA" id="ARBA00022448"/>
    </source>
</evidence>
<sequence length="332" mass="38143">LLEDLVLKPSLITDIVPFFLALLPPEKQSEISWDQEDMFEWASFEGRELDVKKDIVKWNAATLGNCFTFNHDSRPDKFPLRYAGEREGFRALMRVRQDEYLDWIDTASLLVFVHSNTETVFGESLRFQAIPGGETTLKISQTLFKRLGGKFGACVEDKNEVQSYYYEGEYTTDGCLRSCYQDAVFEACECMDPRFPRKEGVNSCDMSKRTCVVKITEERGDPSNWEDCVCPLPCFNGQYTVRWSQRGDCSRHKPNLDLVAECQRNLTDNVLISVHFPELIQQTFKEEPKMDFNKFMSTLGGLLGALCGVCFITFIEFGFFIFRVVSVIFFGK</sequence>
<evidence type="ECO:0000256" key="4">
    <source>
        <dbReference type="ARBA" id="ARBA00022461"/>
    </source>
</evidence>
<dbReference type="GO" id="GO:0015280">
    <property type="term" value="F:ligand-gated sodium channel activity"/>
    <property type="evidence" value="ECO:0007669"/>
    <property type="project" value="TreeGrafter"/>
</dbReference>
<comment type="subcellular location">
    <subcellularLocation>
        <location evidence="1">Membrane</location>
        <topology evidence="1">Multi-pass membrane protein</topology>
    </subcellularLocation>
</comment>
<keyword evidence="9 14" id="KW-0472">Membrane</keyword>
<keyword evidence="11 13" id="KW-0739">Sodium transport</keyword>
<evidence type="ECO:0000256" key="9">
    <source>
        <dbReference type="ARBA" id="ARBA00023136"/>
    </source>
</evidence>
<keyword evidence="15" id="KW-1185">Reference proteome</keyword>
<keyword evidence="6 14" id="KW-1133">Transmembrane helix</keyword>
<dbReference type="AlphaFoldDB" id="A0A1I8ADK7"/>
<keyword evidence="12 13" id="KW-0407">Ion channel</keyword>
<proteinExistence type="inferred from homology"/>
<dbReference type="Pfam" id="PF00858">
    <property type="entry name" value="ASC"/>
    <property type="match status" value="1"/>
</dbReference>
<evidence type="ECO:0000313" key="15">
    <source>
        <dbReference type="Proteomes" id="UP000095287"/>
    </source>
</evidence>
<keyword evidence="10" id="KW-0325">Glycoprotein</keyword>
<keyword evidence="8 13" id="KW-0406">Ion transport</keyword>
<keyword evidence="7" id="KW-0915">Sodium</keyword>
<evidence type="ECO:0000256" key="1">
    <source>
        <dbReference type="ARBA" id="ARBA00004141"/>
    </source>
</evidence>
<dbReference type="Gene3D" id="1.10.287.770">
    <property type="entry name" value="YojJ-like"/>
    <property type="match status" value="1"/>
</dbReference>
<keyword evidence="4 13" id="KW-0894">Sodium channel</keyword>
<comment type="similarity">
    <text evidence="2 13">Belongs to the amiloride-sensitive sodium channel (TC 1.A.6) family.</text>
</comment>
<evidence type="ECO:0000256" key="8">
    <source>
        <dbReference type="ARBA" id="ARBA00023065"/>
    </source>
</evidence>
<evidence type="ECO:0000256" key="14">
    <source>
        <dbReference type="SAM" id="Phobius"/>
    </source>
</evidence>
<evidence type="ECO:0000256" key="5">
    <source>
        <dbReference type="ARBA" id="ARBA00022692"/>
    </source>
</evidence>
<feature type="transmembrane region" description="Helical" evidence="14">
    <location>
        <begin position="299"/>
        <end position="322"/>
    </location>
</feature>
<evidence type="ECO:0000256" key="7">
    <source>
        <dbReference type="ARBA" id="ARBA00023053"/>
    </source>
</evidence>
<reference evidence="16" key="1">
    <citation type="submission" date="2016-11" db="UniProtKB">
        <authorList>
            <consortium name="WormBaseParasite"/>
        </authorList>
    </citation>
    <scope>IDENTIFICATION</scope>
</reference>
<dbReference type="PANTHER" id="PTHR11690">
    <property type="entry name" value="AMILORIDE-SENSITIVE SODIUM CHANNEL-RELATED"/>
    <property type="match status" value="1"/>
</dbReference>
<protein>
    <submittedName>
        <fullName evidence="16">Amiloride-sensitive sodium channel</fullName>
    </submittedName>
</protein>
<evidence type="ECO:0000313" key="16">
    <source>
        <dbReference type="WBParaSite" id="L893_g4524.t1"/>
    </source>
</evidence>
<dbReference type="PRINTS" id="PR01078">
    <property type="entry name" value="AMINACHANNEL"/>
</dbReference>
<organism evidence="15 16">
    <name type="scientific">Steinernema glaseri</name>
    <dbReference type="NCBI Taxonomy" id="37863"/>
    <lineage>
        <taxon>Eukaryota</taxon>
        <taxon>Metazoa</taxon>
        <taxon>Ecdysozoa</taxon>
        <taxon>Nematoda</taxon>
        <taxon>Chromadorea</taxon>
        <taxon>Rhabditida</taxon>
        <taxon>Tylenchina</taxon>
        <taxon>Panagrolaimomorpha</taxon>
        <taxon>Strongyloidoidea</taxon>
        <taxon>Steinernematidae</taxon>
        <taxon>Steinernema</taxon>
    </lineage>
</organism>
<evidence type="ECO:0000256" key="2">
    <source>
        <dbReference type="ARBA" id="ARBA00007193"/>
    </source>
</evidence>
<dbReference type="InterPro" id="IPR001873">
    <property type="entry name" value="ENaC"/>
</dbReference>
<dbReference type="GO" id="GO:0005886">
    <property type="term" value="C:plasma membrane"/>
    <property type="evidence" value="ECO:0007669"/>
    <property type="project" value="TreeGrafter"/>
</dbReference>
<accession>A0A1I8ADK7</accession>
<evidence type="ECO:0000256" key="12">
    <source>
        <dbReference type="ARBA" id="ARBA00023303"/>
    </source>
</evidence>
<keyword evidence="3 13" id="KW-0813">Transport</keyword>
<dbReference type="Proteomes" id="UP000095287">
    <property type="component" value="Unplaced"/>
</dbReference>
<dbReference type="WBParaSite" id="L893_g4524.t1">
    <property type="protein sequence ID" value="L893_g4524.t1"/>
    <property type="gene ID" value="L893_g4524"/>
</dbReference>
<evidence type="ECO:0000256" key="6">
    <source>
        <dbReference type="ARBA" id="ARBA00022989"/>
    </source>
</evidence>
<name>A0A1I8ADK7_9BILA</name>
<evidence type="ECO:0000256" key="11">
    <source>
        <dbReference type="ARBA" id="ARBA00023201"/>
    </source>
</evidence>
<dbReference type="Gene3D" id="2.60.470.10">
    <property type="entry name" value="Acid-sensing ion channels like domains"/>
    <property type="match status" value="1"/>
</dbReference>
<evidence type="ECO:0000256" key="10">
    <source>
        <dbReference type="ARBA" id="ARBA00023180"/>
    </source>
</evidence>
<keyword evidence="5 13" id="KW-0812">Transmembrane</keyword>
<dbReference type="PANTHER" id="PTHR11690:SF177">
    <property type="entry name" value="EGF-LIKE DOMAIN-CONTAINING PROTEIN"/>
    <property type="match status" value="1"/>
</dbReference>
<evidence type="ECO:0000256" key="13">
    <source>
        <dbReference type="RuleBase" id="RU000679"/>
    </source>
</evidence>